<protein>
    <recommendedName>
        <fullName evidence="4">Copper-fist domain-containing protein</fullName>
    </recommendedName>
</protein>
<feature type="chain" id="PRO_5019474460" description="Copper-fist domain-containing protein" evidence="1">
    <location>
        <begin position="18"/>
        <end position="138"/>
    </location>
</feature>
<organism evidence="2 3">
    <name type="scientific">Fusarium euwallaceae</name>
    <dbReference type="NCBI Taxonomy" id="1147111"/>
    <lineage>
        <taxon>Eukaryota</taxon>
        <taxon>Fungi</taxon>
        <taxon>Dikarya</taxon>
        <taxon>Ascomycota</taxon>
        <taxon>Pezizomycotina</taxon>
        <taxon>Sordariomycetes</taxon>
        <taxon>Hypocreomycetidae</taxon>
        <taxon>Hypocreales</taxon>
        <taxon>Nectriaceae</taxon>
        <taxon>Fusarium</taxon>
        <taxon>Fusarium solani species complex</taxon>
    </lineage>
</organism>
<reference evidence="2 3" key="1">
    <citation type="submission" date="2017-06" db="EMBL/GenBank/DDBJ databases">
        <title>Comparative genomic analysis of Ambrosia Fusariam Clade fungi.</title>
        <authorList>
            <person name="Stajich J.E."/>
            <person name="Carrillo J."/>
            <person name="Kijimoto T."/>
            <person name="Eskalen A."/>
            <person name="O'Donnell K."/>
            <person name="Kasson M."/>
        </authorList>
    </citation>
    <scope>NUCLEOTIDE SEQUENCE [LARGE SCALE GENOMIC DNA]</scope>
    <source>
        <strain evidence="2 3">UCR1854</strain>
    </source>
</reference>
<dbReference type="Proteomes" id="UP000287124">
    <property type="component" value="Unassembled WGS sequence"/>
</dbReference>
<keyword evidence="1" id="KW-0732">Signal</keyword>
<dbReference type="AlphaFoldDB" id="A0A430LPY8"/>
<name>A0A430LPY8_9HYPO</name>
<proteinExistence type="predicted"/>
<evidence type="ECO:0000256" key="1">
    <source>
        <dbReference type="SAM" id="SignalP"/>
    </source>
</evidence>
<evidence type="ECO:0000313" key="3">
    <source>
        <dbReference type="Proteomes" id="UP000287124"/>
    </source>
</evidence>
<evidence type="ECO:0008006" key="4">
    <source>
        <dbReference type="Google" id="ProtNLM"/>
    </source>
</evidence>
<feature type="signal peptide" evidence="1">
    <location>
        <begin position="1"/>
        <end position="17"/>
    </location>
</feature>
<evidence type="ECO:0000313" key="2">
    <source>
        <dbReference type="EMBL" id="RTE77743.1"/>
    </source>
</evidence>
<gene>
    <name evidence="2" type="ORF">BHE90_007791</name>
</gene>
<comment type="caution">
    <text evidence="2">The sequence shown here is derived from an EMBL/GenBank/DDBJ whole genome shotgun (WGS) entry which is preliminary data.</text>
</comment>
<keyword evidence="3" id="KW-1185">Reference proteome</keyword>
<sequence>MRFYSITALFMATIAIAAPANEVKECCCCNINEPAIVCTQRAPKDCICPAVMCPEEAPTRWPDSPVPTATTTAVVEKRAEETPKSEPCCCCNPGRGAIVCTIRKPEEDQTCMCPMVLCPSDAPTLTEGPGVVASETGN</sequence>
<dbReference type="EMBL" id="MIKF01000113">
    <property type="protein sequence ID" value="RTE77743.1"/>
    <property type="molecule type" value="Genomic_DNA"/>
</dbReference>
<accession>A0A430LPY8</accession>